<dbReference type="InterPro" id="IPR000073">
    <property type="entry name" value="AB_hydrolase_1"/>
</dbReference>
<evidence type="ECO:0000313" key="5">
    <source>
        <dbReference type="EMBL" id="KAG9510504.1"/>
    </source>
</evidence>
<keyword evidence="2" id="KW-0443">Lipid metabolism</keyword>
<evidence type="ECO:0000259" key="3">
    <source>
        <dbReference type="Pfam" id="PF00561"/>
    </source>
</evidence>
<evidence type="ECO:0000259" key="4">
    <source>
        <dbReference type="Pfam" id="PF04083"/>
    </source>
</evidence>
<dbReference type="Pfam" id="PF04083">
    <property type="entry name" value="Abhydro_lipase"/>
    <property type="match status" value="1"/>
</dbReference>
<feature type="domain" description="Partial AB-hydrolase lipase" evidence="4">
    <location>
        <begin position="112"/>
        <end position="171"/>
    </location>
</feature>
<keyword evidence="5" id="KW-0378">Hydrolase</keyword>
<name>A0ABQ7SAR2_9ACAR</name>
<dbReference type="Gene3D" id="3.40.50.1820">
    <property type="entry name" value="alpha/beta hydrolase"/>
    <property type="match status" value="1"/>
</dbReference>
<dbReference type="GO" id="GO:0016787">
    <property type="term" value="F:hydrolase activity"/>
    <property type="evidence" value="ECO:0007669"/>
    <property type="project" value="UniProtKB-KW"/>
</dbReference>
<reference evidence="5 6" key="1">
    <citation type="submission" date="2020-10" db="EMBL/GenBank/DDBJ databases">
        <authorList>
            <person name="Klimov P.B."/>
            <person name="Dyachkov S.M."/>
            <person name="Chetverikov P.E."/>
        </authorList>
    </citation>
    <scope>NUCLEOTIDE SEQUENCE [LARGE SCALE GENOMIC DNA]</scope>
    <source>
        <strain evidence="5">BMOC 18-1129-001#AD2665</strain>
        <tissue evidence="5">Entire mites</tissue>
    </source>
</reference>
<feature type="domain" description="AB hydrolase-1" evidence="3">
    <location>
        <begin position="240"/>
        <end position="335"/>
    </location>
</feature>
<dbReference type="InterPro" id="IPR029058">
    <property type="entry name" value="AB_hydrolase_fold"/>
</dbReference>
<dbReference type="PANTHER" id="PTHR11005">
    <property type="entry name" value="LYSOSOMAL ACID LIPASE-RELATED"/>
    <property type="match status" value="1"/>
</dbReference>
<keyword evidence="6" id="KW-1185">Reference proteome</keyword>
<evidence type="ECO:0000256" key="1">
    <source>
        <dbReference type="ARBA" id="ARBA00022963"/>
    </source>
</evidence>
<dbReference type="InterPro" id="IPR006693">
    <property type="entry name" value="AB_hydrolase_lipase"/>
</dbReference>
<gene>
    <name evidence="5" type="primary">Lipa</name>
    <name evidence="5" type="ORF">GZH46_00952</name>
</gene>
<accession>A0ABQ7SAR2</accession>
<comment type="caution">
    <text evidence="5">The sequence shown here is derived from an EMBL/GenBank/DDBJ whole genome shotgun (WGS) entry which is preliminary data.</text>
</comment>
<evidence type="ECO:0000313" key="6">
    <source>
        <dbReference type="Proteomes" id="UP000825002"/>
    </source>
</evidence>
<organism evidence="5 6">
    <name type="scientific">Fragariocoptes setiger</name>
    <dbReference type="NCBI Taxonomy" id="1670756"/>
    <lineage>
        <taxon>Eukaryota</taxon>
        <taxon>Metazoa</taxon>
        <taxon>Ecdysozoa</taxon>
        <taxon>Arthropoda</taxon>
        <taxon>Chelicerata</taxon>
        <taxon>Arachnida</taxon>
        <taxon>Acari</taxon>
        <taxon>Acariformes</taxon>
        <taxon>Trombidiformes</taxon>
        <taxon>Prostigmata</taxon>
        <taxon>Eupodina</taxon>
        <taxon>Eriophyoidea</taxon>
        <taxon>Phytoptidae</taxon>
        <taxon>Fragariocoptes</taxon>
    </lineage>
</organism>
<sequence length="537" mass="61676">MKLSWSNKFDWPCIIAASSISVTVYQHRHQLIPNRGCKLTSLRYKLDGNPIRNIKKRVSIFSLTTLVLALQFVQIGVHSTGNNAVDLAQVLAGYESLEPWHDIEPDAYLSPTEFIRSRGFDVEFHRIVTPDGYVLSMNRIVNPKIRKRDRDLLRPVLLQHGLLTSSMVFMTASDRHRDRPAAPTRPLRHRLRRLLPPLVRQDRGSWRFWADVALNTLTTRNGYRQLDDRTYVTDSLAFMLANQNYDVWMPNSRGTRYSLNHTHYDHRHDHRYWEYSFHEHALFDLPSCIEHVLTQTGHSSLAYVGHSQGNMMMFILQSLRPEYADKIRPFIAVAPIAFIPDLYFGLVRPLISTLADTKQLDSLLKGQVFNQGPLGQLMLDLLCRPRYTPPVCDFVLLLTLGDALKRANRTQTAMLVHHIPDSTSVHNLLHFAQLVSSGRFEAFDYGPQQNLLRYGTKFPTRYPIENIVSHDIALLWGARDPLATPKNVALTRSHLTVPLMDDYLAPDLAWGHSDFFYARGAGKLINLHILSLLDRYN</sequence>
<protein>
    <submittedName>
        <fullName evidence="5">Lysosomal acid lipase/cholesteryl ester hydrolase</fullName>
    </submittedName>
</protein>
<evidence type="ECO:0000256" key="2">
    <source>
        <dbReference type="ARBA" id="ARBA00023098"/>
    </source>
</evidence>
<dbReference type="Proteomes" id="UP000825002">
    <property type="component" value="Unassembled WGS sequence"/>
</dbReference>
<dbReference type="SUPFAM" id="SSF53474">
    <property type="entry name" value="alpha/beta-Hydrolases"/>
    <property type="match status" value="1"/>
</dbReference>
<dbReference type="EMBL" id="JAIFTH010000131">
    <property type="protein sequence ID" value="KAG9510504.1"/>
    <property type="molecule type" value="Genomic_DNA"/>
</dbReference>
<keyword evidence="1" id="KW-0442">Lipid degradation</keyword>
<dbReference type="Pfam" id="PF00561">
    <property type="entry name" value="Abhydrolase_1"/>
    <property type="match status" value="1"/>
</dbReference>
<proteinExistence type="predicted"/>